<organism evidence="1 2">
    <name type="scientific">Canariomyces notabilis</name>
    <dbReference type="NCBI Taxonomy" id="2074819"/>
    <lineage>
        <taxon>Eukaryota</taxon>
        <taxon>Fungi</taxon>
        <taxon>Dikarya</taxon>
        <taxon>Ascomycota</taxon>
        <taxon>Pezizomycotina</taxon>
        <taxon>Sordariomycetes</taxon>
        <taxon>Sordariomycetidae</taxon>
        <taxon>Sordariales</taxon>
        <taxon>Chaetomiaceae</taxon>
        <taxon>Canariomyces</taxon>
    </lineage>
</organism>
<evidence type="ECO:0000313" key="1">
    <source>
        <dbReference type="EMBL" id="KAK4114171.1"/>
    </source>
</evidence>
<accession>A0AAN6YU72</accession>
<gene>
    <name evidence="1" type="ORF">N656DRAFT_575251</name>
</gene>
<protein>
    <submittedName>
        <fullName evidence="1">Uncharacterized protein</fullName>
    </submittedName>
</protein>
<dbReference type="RefSeq" id="XP_064671741.1">
    <property type="nucleotide sequence ID" value="XM_064810149.1"/>
</dbReference>
<keyword evidence="2" id="KW-1185">Reference proteome</keyword>
<reference evidence="1" key="2">
    <citation type="submission" date="2023-05" db="EMBL/GenBank/DDBJ databases">
        <authorList>
            <consortium name="Lawrence Berkeley National Laboratory"/>
            <person name="Steindorff A."/>
            <person name="Hensen N."/>
            <person name="Bonometti L."/>
            <person name="Westerberg I."/>
            <person name="Brannstrom I.O."/>
            <person name="Guillou S."/>
            <person name="Cros-Aarteil S."/>
            <person name="Calhoun S."/>
            <person name="Haridas S."/>
            <person name="Kuo A."/>
            <person name="Mondo S."/>
            <person name="Pangilinan J."/>
            <person name="Riley R."/>
            <person name="Labutti K."/>
            <person name="Andreopoulos B."/>
            <person name="Lipzen A."/>
            <person name="Chen C."/>
            <person name="Yanf M."/>
            <person name="Daum C."/>
            <person name="Ng V."/>
            <person name="Clum A."/>
            <person name="Ohm R."/>
            <person name="Martin F."/>
            <person name="Silar P."/>
            <person name="Natvig D."/>
            <person name="Lalanne C."/>
            <person name="Gautier V."/>
            <person name="Ament-Velasquez S.L."/>
            <person name="Kruys A."/>
            <person name="Hutchinson M.I."/>
            <person name="Powell A.J."/>
            <person name="Barry K."/>
            <person name="Miller A.N."/>
            <person name="Grigoriev I.V."/>
            <person name="Debuchy R."/>
            <person name="Gladieux P."/>
            <person name="Thoren M.H."/>
            <person name="Johannesson H."/>
        </authorList>
    </citation>
    <scope>NUCLEOTIDE SEQUENCE</scope>
    <source>
        <strain evidence="1">CBS 508.74</strain>
    </source>
</reference>
<sequence>MFLLDDNSSSCFRRIAEGWQAVLQWAGKLGAGEFLVSRLGLAMIQWRPGTLMQVPPGPYHDRVGTADFPFPFWLYSLPSSIFSNLRFAGRSSRLQLHRKKDRVPGIYPREIVSVSRDVRLSTWFAASRLSTDVQNAHGPSWDEARIVATLLPTCRRGSAGARHRELKDMDTLRRFDPGRRGVAALASVA</sequence>
<name>A0AAN6YU72_9PEZI</name>
<dbReference type="GeneID" id="89934274"/>
<dbReference type="AlphaFoldDB" id="A0AAN6YU72"/>
<dbReference type="EMBL" id="MU853337">
    <property type="protein sequence ID" value="KAK4114171.1"/>
    <property type="molecule type" value="Genomic_DNA"/>
</dbReference>
<comment type="caution">
    <text evidence="1">The sequence shown here is derived from an EMBL/GenBank/DDBJ whole genome shotgun (WGS) entry which is preliminary data.</text>
</comment>
<reference evidence="1" key="1">
    <citation type="journal article" date="2023" name="Mol. Phylogenet. Evol.">
        <title>Genome-scale phylogeny and comparative genomics of the fungal order Sordariales.</title>
        <authorList>
            <person name="Hensen N."/>
            <person name="Bonometti L."/>
            <person name="Westerberg I."/>
            <person name="Brannstrom I.O."/>
            <person name="Guillou S."/>
            <person name="Cros-Aarteil S."/>
            <person name="Calhoun S."/>
            <person name="Haridas S."/>
            <person name="Kuo A."/>
            <person name="Mondo S."/>
            <person name="Pangilinan J."/>
            <person name="Riley R."/>
            <person name="LaButti K."/>
            <person name="Andreopoulos B."/>
            <person name="Lipzen A."/>
            <person name="Chen C."/>
            <person name="Yan M."/>
            <person name="Daum C."/>
            <person name="Ng V."/>
            <person name="Clum A."/>
            <person name="Steindorff A."/>
            <person name="Ohm R.A."/>
            <person name="Martin F."/>
            <person name="Silar P."/>
            <person name="Natvig D.O."/>
            <person name="Lalanne C."/>
            <person name="Gautier V."/>
            <person name="Ament-Velasquez S.L."/>
            <person name="Kruys A."/>
            <person name="Hutchinson M.I."/>
            <person name="Powell A.J."/>
            <person name="Barry K."/>
            <person name="Miller A.N."/>
            <person name="Grigoriev I.V."/>
            <person name="Debuchy R."/>
            <person name="Gladieux P."/>
            <person name="Hiltunen Thoren M."/>
            <person name="Johannesson H."/>
        </authorList>
    </citation>
    <scope>NUCLEOTIDE SEQUENCE</scope>
    <source>
        <strain evidence="1">CBS 508.74</strain>
    </source>
</reference>
<evidence type="ECO:0000313" key="2">
    <source>
        <dbReference type="Proteomes" id="UP001302812"/>
    </source>
</evidence>
<proteinExistence type="predicted"/>
<dbReference type="Proteomes" id="UP001302812">
    <property type="component" value="Unassembled WGS sequence"/>
</dbReference>